<dbReference type="STRING" id="156889.Mmc1_2524"/>
<dbReference type="AlphaFoldDB" id="A0LAN1"/>
<dbReference type="Pfam" id="PF25876">
    <property type="entry name" value="HH_MFP_RND"/>
    <property type="match status" value="1"/>
</dbReference>
<dbReference type="GO" id="GO:1990281">
    <property type="term" value="C:efflux pump complex"/>
    <property type="evidence" value="ECO:0007669"/>
    <property type="project" value="TreeGrafter"/>
</dbReference>
<feature type="domain" description="Multidrug resistance protein MdtA-like alpha-helical hairpin" evidence="5">
    <location>
        <begin position="127"/>
        <end position="203"/>
    </location>
</feature>
<dbReference type="InterPro" id="IPR006143">
    <property type="entry name" value="RND_pump_MFP"/>
</dbReference>
<keyword evidence="4" id="KW-1133">Transmembrane helix</keyword>
<feature type="compositionally biased region" description="Polar residues" evidence="3">
    <location>
        <begin position="414"/>
        <end position="424"/>
    </location>
</feature>
<keyword evidence="4" id="KW-0812">Transmembrane</keyword>
<evidence type="ECO:0000313" key="8">
    <source>
        <dbReference type="Proteomes" id="UP000002586"/>
    </source>
</evidence>
<dbReference type="Gene3D" id="2.40.30.170">
    <property type="match status" value="1"/>
</dbReference>
<name>A0LAN1_MAGMM</name>
<dbReference type="KEGG" id="mgm:Mmc1_2524"/>
<dbReference type="InterPro" id="IPR058792">
    <property type="entry name" value="Beta-barrel_RND_2"/>
</dbReference>
<dbReference type="HOGENOM" id="CLU_018816_1_2_5"/>
<feature type="transmembrane region" description="Helical" evidence="4">
    <location>
        <begin position="15"/>
        <end position="32"/>
    </location>
</feature>
<proteinExistence type="inferred from homology"/>
<dbReference type="Gene3D" id="2.40.50.100">
    <property type="match status" value="1"/>
</dbReference>
<feature type="coiled-coil region" evidence="2">
    <location>
        <begin position="113"/>
        <end position="157"/>
    </location>
</feature>
<evidence type="ECO:0000256" key="1">
    <source>
        <dbReference type="ARBA" id="ARBA00009477"/>
    </source>
</evidence>
<evidence type="ECO:0000256" key="2">
    <source>
        <dbReference type="SAM" id="Coils"/>
    </source>
</evidence>
<dbReference type="OrthoDB" id="9806939at2"/>
<reference evidence="7 8" key="2">
    <citation type="journal article" date="2012" name="Int. J. Syst. Evol. Microbiol.">
        <title>Magnetococcus marinus gen. nov., sp. nov., a marine, magnetotactic bacterium that represents a novel lineage (Magnetococcaceae fam. nov.; Magnetococcales ord. nov.) at the base of the Alphaproteobacteria.</title>
        <authorList>
            <person name="Bazylinski D.A."/>
            <person name="Williams T.J."/>
            <person name="Lefevre C.T."/>
            <person name="Berg R.J."/>
            <person name="Zhang C.L."/>
            <person name="Bowser S.S."/>
            <person name="Dean A.J."/>
            <person name="Beveridge T.J."/>
        </authorList>
    </citation>
    <scope>NUCLEOTIDE SEQUENCE [LARGE SCALE GENOMIC DNA]</scope>
    <source>
        <strain evidence="8">ATCC BAA-1437 / JCM 17883 / MC-1</strain>
    </source>
</reference>
<gene>
    <name evidence="7" type="ordered locus">Mmc1_2524</name>
</gene>
<dbReference type="InterPro" id="IPR058624">
    <property type="entry name" value="MdtA-like_HH"/>
</dbReference>
<dbReference type="Pfam" id="PF25954">
    <property type="entry name" value="Beta-barrel_RND_2"/>
    <property type="match status" value="1"/>
</dbReference>
<organism evidence="7 8">
    <name type="scientific">Magnetococcus marinus (strain ATCC BAA-1437 / JCM 17883 / MC-1)</name>
    <dbReference type="NCBI Taxonomy" id="156889"/>
    <lineage>
        <taxon>Bacteria</taxon>
        <taxon>Pseudomonadati</taxon>
        <taxon>Pseudomonadota</taxon>
        <taxon>Magnetococcia</taxon>
        <taxon>Magnetococcales</taxon>
        <taxon>Magnetococcaceae</taxon>
        <taxon>Magnetococcus</taxon>
    </lineage>
</organism>
<feature type="domain" description="CusB-like beta-barrel" evidence="6">
    <location>
        <begin position="249"/>
        <end position="317"/>
    </location>
</feature>
<comment type="similarity">
    <text evidence="1">Belongs to the membrane fusion protein (MFP) (TC 8.A.1) family.</text>
</comment>
<evidence type="ECO:0000256" key="4">
    <source>
        <dbReference type="SAM" id="Phobius"/>
    </source>
</evidence>
<dbReference type="FunFam" id="2.40.30.170:FF:000010">
    <property type="entry name" value="Efflux RND transporter periplasmic adaptor subunit"/>
    <property type="match status" value="1"/>
</dbReference>
<evidence type="ECO:0000259" key="6">
    <source>
        <dbReference type="Pfam" id="PF25954"/>
    </source>
</evidence>
<dbReference type="NCBIfam" id="TIGR01730">
    <property type="entry name" value="RND_mfp"/>
    <property type="match status" value="1"/>
</dbReference>
<dbReference type="eggNOG" id="COG0845">
    <property type="taxonomic scope" value="Bacteria"/>
</dbReference>
<dbReference type="Proteomes" id="UP000002586">
    <property type="component" value="Chromosome"/>
</dbReference>
<evidence type="ECO:0000256" key="3">
    <source>
        <dbReference type="SAM" id="MobiDB-lite"/>
    </source>
</evidence>
<dbReference type="SUPFAM" id="SSF111369">
    <property type="entry name" value="HlyD-like secretion proteins"/>
    <property type="match status" value="1"/>
</dbReference>
<dbReference type="RefSeq" id="WP_011714143.1">
    <property type="nucleotide sequence ID" value="NC_008576.1"/>
</dbReference>
<dbReference type="EMBL" id="CP000471">
    <property type="protein sequence ID" value="ABK45024.1"/>
    <property type="molecule type" value="Genomic_DNA"/>
</dbReference>
<evidence type="ECO:0000259" key="5">
    <source>
        <dbReference type="Pfam" id="PF25876"/>
    </source>
</evidence>
<dbReference type="GO" id="GO:0015562">
    <property type="term" value="F:efflux transmembrane transporter activity"/>
    <property type="evidence" value="ECO:0007669"/>
    <property type="project" value="TreeGrafter"/>
</dbReference>
<evidence type="ECO:0000313" key="7">
    <source>
        <dbReference type="EMBL" id="ABK45024.1"/>
    </source>
</evidence>
<dbReference type="Gene3D" id="2.40.420.20">
    <property type="match status" value="1"/>
</dbReference>
<sequence>MVASNGPAVAGKGRYAWLIWLLVLAGLGYAGYQRVTELMQDPSVNKEKKQRAIPVEVAPVVRGPLEAKRTFSGTLEANAELSVAPKVAGRVTRLDVRLADAVSRGQLVAELDRQEHEQVVVQSRAELAVAQANLAEAESLLENAQRALKRSDELRQKGISSEVQSDTALANQLAYKAKRDVARAQLIRAQAVLTTAEIRLAYTHVEAEWQQGAPQRLVAERLVEVGEMVAANQPLLRLVELDPLKGVFYVTEKDYPRLQVGQPLQLTTDAYPQRSFRGTIERVAPVFRQAARQARVELQIENPGQLLKPGMFIRATVVLEQVAQATIVPFTALTKLSGVEGLYSLSADRSKVQWCPVRVGIRQASQVAVTGGCVGAYVVTLGQEMLNDGTAVRVVDKNSAGKAPAGKAPIAQGNKATPAQGSTP</sequence>
<keyword evidence="4" id="KW-0472">Membrane</keyword>
<keyword evidence="2" id="KW-0175">Coiled coil</keyword>
<protein>
    <submittedName>
        <fullName evidence="7">Efflux transporter, RND family, MFP subunit</fullName>
    </submittedName>
</protein>
<dbReference type="PANTHER" id="PTHR30469">
    <property type="entry name" value="MULTIDRUG RESISTANCE PROTEIN MDTA"/>
    <property type="match status" value="1"/>
</dbReference>
<feature type="region of interest" description="Disordered" evidence="3">
    <location>
        <begin position="401"/>
        <end position="424"/>
    </location>
</feature>
<reference evidence="8" key="1">
    <citation type="journal article" date="2009" name="Appl. Environ. Microbiol.">
        <title>Complete genome sequence of the chemolithoautotrophic marine magnetotactic coccus strain MC-1.</title>
        <authorList>
            <person name="Schubbe S."/>
            <person name="Williams T.J."/>
            <person name="Xie G."/>
            <person name="Kiss H.E."/>
            <person name="Brettin T.S."/>
            <person name="Martinez D."/>
            <person name="Ross C.A."/>
            <person name="Schuler D."/>
            <person name="Cox B.L."/>
            <person name="Nealson K.H."/>
            <person name="Bazylinski D.A."/>
        </authorList>
    </citation>
    <scope>NUCLEOTIDE SEQUENCE [LARGE SCALE GENOMIC DNA]</scope>
    <source>
        <strain evidence="8">ATCC BAA-1437 / JCM 17883 / MC-1</strain>
    </source>
</reference>
<accession>A0LAN1</accession>
<keyword evidence="8" id="KW-1185">Reference proteome</keyword>